<gene>
    <name evidence="9" type="ORF">ACFQ4G_01465</name>
</gene>
<dbReference type="GO" id="GO:0008237">
    <property type="term" value="F:metallopeptidase activity"/>
    <property type="evidence" value="ECO:0007669"/>
    <property type="project" value="UniProtKB-KW"/>
</dbReference>
<reference evidence="10" key="1">
    <citation type="journal article" date="2019" name="Int. J. Syst. Evol. Microbiol.">
        <title>The Global Catalogue of Microorganisms (GCM) 10K type strain sequencing project: providing services to taxonomists for standard genome sequencing and annotation.</title>
        <authorList>
            <consortium name="The Broad Institute Genomics Platform"/>
            <consortium name="The Broad Institute Genome Sequencing Center for Infectious Disease"/>
            <person name="Wu L."/>
            <person name="Ma J."/>
        </authorList>
    </citation>
    <scope>NUCLEOTIDE SEQUENCE [LARGE SCALE GENOMIC DNA]</scope>
    <source>
        <strain evidence="10">CCUG 56108</strain>
    </source>
</reference>
<accession>A0ABW3WSQ3</accession>
<keyword evidence="3 6" id="KW-0378">Hydrolase</keyword>
<comment type="cofactor">
    <cofactor evidence="6">
        <name>Zn(2+)</name>
        <dbReference type="ChEBI" id="CHEBI:29105"/>
    </cofactor>
    <text evidence="6">Binds 1 zinc ion per subunit.</text>
</comment>
<dbReference type="InterPro" id="IPR001915">
    <property type="entry name" value="Peptidase_M48"/>
</dbReference>
<keyword evidence="5 6" id="KW-0482">Metalloprotease</keyword>
<keyword evidence="7" id="KW-0732">Signal</keyword>
<keyword evidence="4 6" id="KW-0862">Zinc</keyword>
<evidence type="ECO:0000256" key="5">
    <source>
        <dbReference type="ARBA" id="ARBA00023049"/>
    </source>
</evidence>
<evidence type="ECO:0000313" key="10">
    <source>
        <dbReference type="Proteomes" id="UP001597176"/>
    </source>
</evidence>
<evidence type="ECO:0000256" key="4">
    <source>
        <dbReference type="ARBA" id="ARBA00022833"/>
    </source>
</evidence>
<keyword evidence="10" id="KW-1185">Reference proteome</keyword>
<comment type="caution">
    <text evidence="9">The sequence shown here is derived from an EMBL/GenBank/DDBJ whole genome shotgun (WGS) entry which is preliminary data.</text>
</comment>
<proteinExistence type="inferred from homology"/>
<evidence type="ECO:0000256" key="7">
    <source>
        <dbReference type="SAM" id="SignalP"/>
    </source>
</evidence>
<evidence type="ECO:0000256" key="2">
    <source>
        <dbReference type="ARBA" id="ARBA00022723"/>
    </source>
</evidence>
<dbReference type="Proteomes" id="UP001597176">
    <property type="component" value="Unassembled WGS sequence"/>
</dbReference>
<evidence type="ECO:0000259" key="8">
    <source>
        <dbReference type="Pfam" id="PF01435"/>
    </source>
</evidence>
<protein>
    <submittedName>
        <fullName evidence="9">M48 family metalloprotease</fullName>
        <ecNumber evidence="9">3.4.24.-</ecNumber>
    </submittedName>
</protein>
<comment type="similarity">
    <text evidence="6">Belongs to the peptidase M48 family.</text>
</comment>
<feature type="domain" description="Peptidase M48" evidence="8">
    <location>
        <begin position="104"/>
        <end position="176"/>
    </location>
</feature>
<evidence type="ECO:0000256" key="6">
    <source>
        <dbReference type="RuleBase" id="RU003983"/>
    </source>
</evidence>
<sequence>MSEQILAPISRLLVTAALFVPVAWSAAAAVADVKVCLEEHAKGRISGTAKVSDTVDDAEELLKTIGSYFGMQRDISILSCGIIEKVESWAASETEITKELGSAGIKPGRFIVYNPTWVREVIGNDRDQAIFVFGHEFGHFVQGHFFERREVARYMKELEADQFGGCATARMKSNWSSVQSLVSRLRPSKGDGFYPSAEDSLSVVKKGFESCGGNVISMCRVLENGVASWGFQKTIFKASNWRGGGGNQPGYCAEAVAELKSSYPNASEFEVVTSDEVERDTCTPFRCIERKYSCTINVKGKPTYLEAACK</sequence>
<feature type="chain" id="PRO_5047541326" evidence="7">
    <location>
        <begin position="29"/>
        <end position="310"/>
    </location>
</feature>
<evidence type="ECO:0000256" key="1">
    <source>
        <dbReference type="ARBA" id="ARBA00022670"/>
    </source>
</evidence>
<dbReference type="EC" id="3.4.24.-" evidence="9"/>
<keyword evidence="1 6" id="KW-0645">Protease</keyword>
<dbReference type="EMBL" id="JBHTND010000002">
    <property type="protein sequence ID" value="MFD1300252.1"/>
    <property type="molecule type" value="Genomic_DNA"/>
</dbReference>
<name>A0ABW3WSQ3_9HYPH</name>
<evidence type="ECO:0000313" key="9">
    <source>
        <dbReference type="EMBL" id="MFD1300252.1"/>
    </source>
</evidence>
<evidence type="ECO:0000256" key="3">
    <source>
        <dbReference type="ARBA" id="ARBA00022801"/>
    </source>
</evidence>
<feature type="signal peptide" evidence="7">
    <location>
        <begin position="1"/>
        <end position="28"/>
    </location>
</feature>
<organism evidence="9 10">
    <name type="scientific">Methylobacterium marchantiae</name>
    <dbReference type="NCBI Taxonomy" id="600331"/>
    <lineage>
        <taxon>Bacteria</taxon>
        <taxon>Pseudomonadati</taxon>
        <taxon>Pseudomonadota</taxon>
        <taxon>Alphaproteobacteria</taxon>
        <taxon>Hyphomicrobiales</taxon>
        <taxon>Methylobacteriaceae</taxon>
        <taxon>Methylobacterium</taxon>
    </lineage>
</organism>
<dbReference type="RefSeq" id="WP_238202937.1">
    <property type="nucleotide sequence ID" value="NZ_JBHTND010000002.1"/>
</dbReference>
<keyword evidence="2" id="KW-0479">Metal-binding</keyword>
<dbReference type="Pfam" id="PF01435">
    <property type="entry name" value="Peptidase_M48"/>
    <property type="match status" value="1"/>
</dbReference>